<name>A0A6S7HND9_PARCT</name>
<dbReference type="Pfam" id="PF00078">
    <property type="entry name" value="RVT_1"/>
    <property type="match status" value="1"/>
</dbReference>
<accession>A0A6S7HND9</accession>
<dbReference type="EMBL" id="CACRXK020005516">
    <property type="protein sequence ID" value="CAB4006466.1"/>
    <property type="molecule type" value="Genomic_DNA"/>
</dbReference>
<dbReference type="InterPro" id="IPR036691">
    <property type="entry name" value="Endo/exonu/phosph_ase_sf"/>
</dbReference>
<evidence type="ECO:0000313" key="2">
    <source>
        <dbReference type="Proteomes" id="UP001152795"/>
    </source>
</evidence>
<dbReference type="SUPFAM" id="SSF56219">
    <property type="entry name" value="DNase I-like"/>
    <property type="match status" value="1"/>
</dbReference>
<dbReference type="CDD" id="cd01650">
    <property type="entry name" value="RT_nLTR_like"/>
    <property type="match status" value="1"/>
</dbReference>
<gene>
    <name evidence="1" type="ORF">PACLA_8A025790</name>
</gene>
<dbReference type="Gene3D" id="3.60.10.10">
    <property type="entry name" value="Endonuclease/exonuclease/phosphatase"/>
    <property type="match status" value="1"/>
</dbReference>
<dbReference type="SUPFAM" id="SSF56672">
    <property type="entry name" value="DNA/RNA polymerases"/>
    <property type="match status" value="1"/>
</dbReference>
<dbReference type="Proteomes" id="UP001152795">
    <property type="component" value="Unassembled WGS sequence"/>
</dbReference>
<dbReference type="AlphaFoldDB" id="A0A6S7HND9"/>
<sequence length="806" mass="93203">MGDFCLQSLEELKHFCLKESFSDLIIMGDFNAHITGERSCRPSNSRGKLVQQLLSNLNLIAVNLKSICKGPVQTYVCSTAVSTIDYICVPNTLFQSISNAEVLDIHPENVTHHLPVTVTLDIMSSSPKKLKNYAPPLRIAWKKCTSDNIEMFQNELNRKLDSLDGPLLHTSDSIDTYAKEVTDCMVNASVVLPHISYKSYIKPYWNNKLKTLRKEVNRKFIKWAKDGRPRGRHNQMYAEYKEAKRLFRREQQRCIQEYSLREYANMSSTLEQDQNRFWKLVNLTKKNKRSDVNLEIGDEMVHNPHKITGLWANYFEDLHEFKRYENENIFDSVFLKDIESEIRRLDLLEDESDTVLAQPITLYEVNQVIYDLPNGKSPGFDKICYEHVKYGGPNLLHHIVLLFNAIVCVEHIPLFFKLAVKVPIPKDITGKKTFDNHRGISLMPVLDKLLQKLVLNRILAVPDCKIHRLQGAYQTEQSALTTAFMIDESIRDCCENKDRVYTCFVDISKAFDRMWIDAMLYKFTIIWELLSTFNDLISELETSKWGISLYNIYYGSPTFADDITLLCRLKTALDHLLDILNTFSRSWRVTFNIKKTVTVVFGEKVKKIPTPERNWVLGSLSIKEVLTWKNLGIIWNPNNKFDSTIDIVLKKGYAVIDMMNFGKVCDQSCTSCSSILNEANSLFCQTLFNYWCDGEGVASAFHLKLHPDFKMTSFNTEEEDNSGVHVTYYDVIHRNITHVDFTKQWNGDDYSKHADGRPVEGKQHVKSRYNSAVKIEDNAIKSVKRTHFSELHDENPYKRPLNNPDF</sequence>
<dbReference type="OrthoDB" id="1938551at2759"/>
<evidence type="ECO:0000313" key="1">
    <source>
        <dbReference type="EMBL" id="CAB4006466.1"/>
    </source>
</evidence>
<reference evidence="1" key="1">
    <citation type="submission" date="2020-04" db="EMBL/GenBank/DDBJ databases">
        <authorList>
            <person name="Alioto T."/>
            <person name="Alioto T."/>
            <person name="Gomez Garrido J."/>
        </authorList>
    </citation>
    <scope>NUCLEOTIDE SEQUENCE</scope>
    <source>
        <strain evidence="1">A484AB</strain>
    </source>
</reference>
<comment type="caution">
    <text evidence="1">The sequence shown here is derived from an EMBL/GenBank/DDBJ whole genome shotgun (WGS) entry which is preliminary data.</text>
</comment>
<dbReference type="InterPro" id="IPR000477">
    <property type="entry name" value="RT_dom"/>
</dbReference>
<organism evidence="1 2">
    <name type="scientific">Paramuricea clavata</name>
    <name type="common">Red gorgonian</name>
    <name type="synonym">Violescent sea-whip</name>
    <dbReference type="NCBI Taxonomy" id="317549"/>
    <lineage>
        <taxon>Eukaryota</taxon>
        <taxon>Metazoa</taxon>
        <taxon>Cnidaria</taxon>
        <taxon>Anthozoa</taxon>
        <taxon>Octocorallia</taxon>
        <taxon>Malacalcyonacea</taxon>
        <taxon>Plexauridae</taxon>
        <taxon>Paramuricea</taxon>
    </lineage>
</organism>
<keyword evidence="2" id="KW-1185">Reference proteome</keyword>
<protein>
    <submittedName>
        <fullName evidence="1">Uncharacterized protein</fullName>
    </submittedName>
</protein>
<dbReference type="PANTHER" id="PTHR19446">
    <property type="entry name" value="REVERSE TRANSCRIPTASES"/>
    <property type="match status" value="1"/>
</dbReference>
<dbReference type="InterPro" id="IPR043502">
    <property type="entry name" value="DNA/RNA_pol_sf"/>
</dbReference>
<proteinExistence type="predicted"/>